<dbReference type="InterPro" id="IPR005135">
    <property type="entry name" value="Endo/exonuclease/phosphatase"/>
</dbReference>
<comment type="similarity">
    <text evidence="1">Belongs to the DNA repair enzymes AP/ExoA family.</text>
</comment>
<organism evidence="9 10">
    <name type="scientific">Tianweitania populi</name>
    <dbReference type="NCBI Taxonomy" id="1607949"/>
    <lineage>
        <taxon>Bacteria</taxon>
        <taxon>Pseudomonadati</taxon>
        <taxon>Pseudomonadota</taxon>
        <taxon>Alphaproteobacteria</taxon>
        <taxon>Hyphomicrobiales</taxon>
        <taxon>Phyllobacteriaceae</taxon>
        <taxon>Tianweitania</taxon>
    </lineage>
</organism>
<evidence type="ECO:0000256" key="4">
    <source>
        <dbReference type="ARBA" id="ARBA00022842"/>
    </source>
</evidence>
<feature type="active site" description="Proton donor/acceptor" evidence="5">
    <location>
        <position position="147"/>
    </location>
</feature>
<dbReference type="AlphaFoldDB" id="A0A8J3GKW2"/>
<evidence type="ECO:0000256" key="1">
    <source>
        <dbReference type="ARBA" id="ARBA00007092"/>
    </source>
</evidence>
<dbReference type="CDD" id="cd09086">
    <property type="entry name" value="ExoIII-like_AP-endo"/>
    <property type="match status" value="1"/>
</dbReference>
<feature type="domain" description="Endonuclease/exonuclease/phosphatase" evidence="8">
    <location>
        <begin position="4"/>
        <end position="248"/>
    </location>
</feature>
<dbReference type="GO" id="GO:0003677">
    <property type="term" value="F:DNA binding"/>
    <property type="evidence" value="ECO:0007669"/>
    <property type="project" value="InterPro"/>
</dbReference>
<feature type="binding site" evidence="6">
    <location>
        <position position="149"/>
    </location>
    <ligand>
        <name>Mg(2+)</name>
        <dbReference type="ChEBI" id="CHEBI:18420"/>
        <label>1</label>
    </ligand>
</feature>
<dbReference type="NCBIfam" id="TIGR00633">
    <property type="entry name" value="xth"/>
    <property type="match status" value="1"/>
</dbReference>
<dbReference type="GO" id="GO:0008311">
    <property type="term" value="F:double-stranded DNA 3'-5' DNA exonuclease activity"/>
    <property type="evidence" value="ECO:0007669"/>
    <property type="project" value="InterPro"/>
</dbReference>
<dbReference type="InterPro" id="IPR020847">
    <property type="entry name" value="AP_endonuclease_F1_BS"/>
</dbReference>
<dbReference type="GO" id="GO:0006281">
    <property type="term" value="P:DNA repair"/>
    <property type="evidence" value="ECO:0007669"/>
    <property type="project" value="InterPro"/>
</dbReference>
<evidence type="ECO:0000256" key="2">
    <source>
        <dbReference type="ARBA" id="ARBA00022723"/>
    </source>
</evidence>
<evidence type="ECO:0000256" key="3">
    <source>
        <dbReference type="ARBA" id="ARBA00022801"/>
    </source>
</evidence>
<dbReference type="Proteomes" id="UP000630142">
    <property type="component" value="Unassembled WGS sequence"/>
</dbReference>
<feature type="binding site" evidence="6">
    <location>
        <position position="247"/>
    </location>
    <ligand>
        <name>Mg(2+)</name>
        <dbReference type="ChEBI" id="CHEBI:18420"/>
        <label>1</label>
    </ligand>
</feature>
<dbReference type="PROSITE" id="PS51435">
    <property type="entry name" value="AP_NUCLEASE_F1_4"/>
    <property type="match status" value="1"/>
</dbReference>
<feature type="binding site" evidence="6">
    <location>
        <position position="147"/>
    </location>
    <ligand>
        <name>Mg(2+)</name>
        <dbReference type="ChEBI" id="CHEBI:18420"/>
        <label>1</label>
    </ligand>
</feature>
<evidence type="ECO:0000256" key="6">
    <source>
        <dbReference type="PIRSR" id="PIRSR604808-2"/>
    </source>
</evidence>
<evidence type="ECO:0000313" key="9">
    <source>
        <dbReference type="EMBL" id="GHD16276.1"/>
    </source>
</evidence>
<evidence type="ECO:0000256" key="5">
    <source>
        <dbReference type="PIRSR" id="PIRSR604808-1"/>
    </source>
</evidence>
<accession>A0A8J3GKW2</accession>
<gene>
    <name evidence="9" type="ORF">GCM10016234_24230</name>
</gene>
<dbReference type="RefSeq" id="WP_189504174.1">
    <property type="nucleotide sequence ID" value="NZ_BMZQ01000002.1"/>
</dbReference>
<feature type="site" description="Transition state stabilizer" evidence="7">
    <location>
        <position position="149"/>
    </location>
</feature>
<feature type="active site" description="Proton acceptor" evidence="5">
    <location>
        <position position="248"/>
    </location>
</feature>
<dbReference type="Gene3D" id="3.60.10.10">
    <property type="entry name" value="Endonuclease/exonuclease/phosphatase"/>
    <property type="match status" value="1"/>
</dbReference>
<feature type="binding site" evidence="6">
    <location>
        <position position="34"/>
    </location>
    <ligand>
        <name>Mg(2+)</name>
        <dbReference type="ChEBI" id="CHEBI:18420"/>
        <label>1</label>
    </ligand>
</feature>
<feature type="binding site" evidence="6">
    <location>
        <position position="7"/>
    </location>
    <ligand>
        <name>Mg(2+)</name>
        <dbReference type="ChEBI" id="CHEBI:18420"/>
        <label>1</label>
    </ligand>
</feature>
<dbReference type="GO" id="GO:0004519">
    <property type="term" value="F:endonuclease activity"/>
    <property type="evidence" value="ECO:0007669"/>
    <property type="project" value="InterPro"/>
</dbReference>
<dbReference type="InterPro" id="IPR004808">
    <property type="entry name" value="AP_endonuc_1"/>
</dbReference>
<feature type="site" description="Interaction with DNA substrate" evidence="7">
    <location>
        <position position="248"/>
    </location>
</feature>
<dbReference type="InterPro" id="IPR037493">
    <property type="entry name" value="ExoIII-like"/>
</dbReference>
<comment type="caution">
    <text evidence="9">The sequence shown here is derived from an EMBL/GenBank/DDBJ whole genome shotgun (WGS) entry which is preliminary data.</text>
</comment>
<dbReference type="InterPro" id="IPR036691">
    <property type="entry name" value="Endo/exonu/phosph_ase_sf"/>
</dbReference>
<keyword evidence="2 6" id="KW-0479">Metal-binding</keyword>
<reference evidence="9" key="1">
    <citation type="journal article" date="2014" name="Int. J. Syst. Evol. Microbiol.">
        <title>Complete genome sequence of Corynebacterium casei LMG S-19264T (=DSM 44701T), isolated from a smear-ripened cheese.</title>
        <authorList>
            <consortium name="US DOE Joint Genome Institute (JGI-PGF)"/>
            <person name="Walter F."/>
            <person name="Albersmeier A."/>
            <person name="Kalinowski J."/>
            <person name="Ruckert C."/>
        </authorList>
    </citation>
    <scope>NUCLEOTIDE SEQUENCE</scope>
    <source>
        <strain evidence="9">KCTC 42249</strain>
    </source>
</reference>
<keyword evidence="3" id="KW-0378">Hydrolase</keyword>
<keyword evidence="6" id="KW-0464">Manganese</keyword>
<proteinExistence type="inferred from homology"/>
<feature type="binding site" evidence="6">
    <location>
        <position position="248"/>
    </location>
    <ligand>
        <name>Mg(2+)</name>
        <dbReference type="ChEBI" id="CHEBI:18420"/>
        <label>1</label>
    </ligand>
</feature>
<dbReference type="NCBIfam" id="TIGR00195">
    <property type="entry name" value="exoDNase_III"/>
    <property type="match status" value="1"/>
</dbReference>
<dbReference type="SUPFAM" id="SSF56219">
    <property type="entry name" value="DNase I-like"/>
    <property type="match status" value="1"/>
</dbReference>
<evidence type="ECO:0000259" key="8">
    <source>
        <dbReference type="Pfam" id="PF03372"/>
    </source>
</evidence>
<dbReference type="Pfam" id="PF03372">
    <property type="entry name" value="Exo_endo_phos"/>
    <property type="match status" value="1"/>
</dbReference>
<dbReference type="PROSITE" id="PS00726">
    <property type="entry name" value="AP_NUCLEASE_F1_1"/>
    <property type="match status" value="1"/>
</dbReference>
<dbReference type="PANTHER" id="PTHR43250">
    <property type="entry name" value="EXODEOXYRIBONUCLEASE III"/>
    <property type="match status" value="1"/>
</dbReference>
<comment type="cofactor">
    <cofactor evidence="6">
        <name>Mg(2+)</name>
        <dbReference type="ChEBI" id="CHEBI:18420"/>
    </cofactor>
    <cofactor evidence="6">
        <name>Mn(2+)</name>
        <dbReference type="ChEBI" id="CHEBI:29035"/>
    </cofactor>
    <text evidence="6">Probably binds two magnesium or manganese ions per subunit.</text>
</comment>
<dbReference type="GO" id="GO:0046872">
    <property type="term" value="F:metal ion binding"/>
    <property type="evidence" value="ECO:0007669"/>
    <property type="project" value="UniProtKB-KW"/>
</dbReference>
<evidence type="ECO:0000256" key="7">
    <source>
        <dbReference type="PIRSR" id="PIRSR604808-3"/>
    </source>
</evidence>
<protein>
    <submittedName>
        <fullName evidence="9">Exodeoxyribonuclease III</fullName>
    </submittedName>
</protein>
<keyword evidence="10" id="KW-1185">Reference proteome</keyword>
<sequence length="257" mass="29247">MRIATFNINNINKRLENLLEWLEETQPDVVCLQELKAEQKAFPLQAIEAAGYGAVWKGQQSWNGVAILARGSQPVMTRDHLPGDKTDDQSRYIEAAVRGVLVASIYAPNGNPQPGPKFDYKLKWLERLHRHATALRKSGAPVVLAGDYNVAPTEIDIYPTRSWDDDALIQPESRAAWRKLVGRSWTDALRVLHPDERIYTFWSYLRNRYERDSGLRLDHFLLTPDLAEQLVGAGVDREVRGQPEASDHAPVWIELDR</sequence>
<dbReference type="PANTHER" id="PTHR43250:SF1">
    <property type="entry name" value="EXODEOXYRIBONUCLEASE III"/>
    <property type="match status" value="1"/>
</dbReference>
<feature type="active site" evidence="5">
    <location>
        <position position="106"/>
    </location>
</feature>
<keyword evidence="4 6" id="KW-0460">Magnesium</keyword>
<feature type="site" description="Important for catalytic activity" evidence="7">
    <location>
        <position position="218"/>
    </location>
</feature>
<name>A0A8J3GKW2_9HYPH</name>
<dbReference type="EMBL" id="BMZQ01000002">
    <property type="protein sequence ID" value="GHD16276.1"/>
    <property type="molecule type" value="Genomic_DNA"/>
</dbReference>
<reference evidence="9" key="2">
    <citation type="submission" date="2020-09" db="EMBL/GenBank/DDBJ databases">
        <authorList>
            <person name="Sun Q."/>
            <person name="Kim S."/>
        </authorList>
    </citation>
    <scope>NUCLEOTIDE SEQUENCE</scope>
    <source>
        <strain evidence="9">KCTC 42249</strain>
    </source>
</reference>
<evidence type="ECO:0000313" key="10">
    <source>
        <dbReference type="Proteomes" id="UP000630142"/>
    </source>
</evidence>